<dbReference type="Proteomes" id="UP001328107">
    <property type="component" value="Unassembled WGS sequence"/>
</dbReference>
<name>A0AAN5C676_9BILA</name>
<organism evidence="1 2">
    <name type="scientific">Pristionchus mayeri</name>
    <dbReference type="NCBI Taxonomy" id="1317129"/>
    <lineage>
        <taxon>Eukaryota</taxon>
        <taxon>Metazoa</taxon>
        <taxon>Ecdysozoa</taxon>
        <taxon>Nematoda</taxon>
        <taxon>Chromadorea</taxon>
        <taxon>Rhabditida</taxon>
        <taxon>Rhabditina</taxon>
        <taxon>Diplogasteromorpha</taxon>
        <taxon>Diplogasteroidea</taxon>
        <taxon>Neodiplogasteridae</taxon>
        <taxon>Pristionchus</taxon>
    </lineage>
</organism>
<protein>
    <submittedName>
        <fullName evidence="1">Uncharacterized protein</fullName>
    </submittedName>
</protein>
<evidence type="ECO:0000313" key="1">
    <source>
        <dbReference type="EMBL" id="GMR31442.1"/>
    </source>
</evidence>
<comment type="caution">
    <text evidence="1">The sequence shown here is derived from an EMBL/GenBank/DDBJ whole genome shotgun (WGS) entry which is preliminary data.</text>
</comment>
<accession>A0AAN5C676</accession>
<gene>
    <name evidence="1" type="ORF">PMAYCL1PPCAC_01637</name>
</gene>
<dbReference type="AlphaFoldDB" id="A0AAN5C676"/>
<evidence type="ECO:0000313" key="2">
    <source>
        <dbReference type="Proteomes" id="UP001328107"/>
    </source>
</evidence>
<proteinExistence type="predicted"/>
<feature type="non-terminal residue" evidence="1">
    <location>
        <position position="1"/>
    </location>
</feature>
<keyword evidence="2" id="KW-1185">Reference proteome</keyword>
<sequence length="86" mass="10255">KDHRINNIAKVSFEDSIGEVPARQWYLCDKMTDKFYRTPNNLEERNSFLKRIIRLRPIDDNRIAKLINNGRCAYFCHSHLATRKMS</sequence>
<feature type="non-terminal residue" evidence="1">
    <location>
        <position position="86"/>
    </location>
</feature>
<dbReference type="EMBL" id="BTRK01000001">
    <property type="protein sequence ID" value="GMR31442.1"/>
    <property type="molecule type" value="Genomic_DNA"/>
</dbReference>
<reference evidence="2" key="1">
    <citation type="submission" date="2022-10" db="EMBL/GenBank/DDBJ databases">
        <title>Genome assembly of Pristionchus species.</title>
        <authorList>
            <person name="Yoshida K."/>
            <person name="Sommer R.J."/>
        </authorList>
    </citation>
    <scope>NUCLEOTIDE SEQUENCE [LARGE SCALE GENOMIC DNA]</scope>
    <source>
        <strain evidence="2">RS5460</strain>
    </source>
</reference>